<keyword evidence="5 6" id="KW-0472">Membrane</keyword>
<feature type="transmembrane region" description="Helical" evidence="6">
    <location>
        <begin position="353"/>
        <end position="372"/>
    </location>
</feature>
<comment type="subcellular location">
    <subcellularLocation>
        <location evidence="1">Cell membrane</location>
        <topology evidence="1">Multi-pass membrane protein</topology>
    </subcellularLocation>
</comment>
<keyword evidence="3 6" id="KW-0812">Transmembrane</keyword>
<dbReference type="AlphaFoldDB" id="A0A3L9L105"/>
<reference evidence="7 8" key="1">
    <citation type="submission" date="2018-10" db="EMBL/GenBank/DDBJ databases">
        <title>Kocuria tytonicola, new bacteria from the preen glands of American barn owls (Tyto furcata).</title>
        <authorList>
            <person name="Braun M.S."/>
            <person name="Wang E."/>
            <person name="Zimmermann S."/>
            <person name="Boutin S."/>
            <person name="Wagner H."/>
            <person name="Wink M."/>
        </authorList>
    </citation>
    <scope>NUCLEOTIDE SEQUENCE [LARGE SCALE GENOMIC DNA]</scope>
    <source>
        <strain evidence="7 8">473</strain>
    </source>
</reference>
<evidence type="ECO:0000313" key="8">
    <source>
        <dbReference type="Proteomes" id="UP000277871"/>
    </source>
</evidence>
<feature type="transmembrane region" description="Helical" evidence="6">
    <location>
        <begin position="322"/>
        <end position="341"/>
    </location>
</feature>
<evidence type="ECO:0000256" key="6">
    <source>
        <dbReference type="SAM" id="Phobius"/>
    </source>
</evidence>
<accession>A0A3L9L105</accession>
<comment type="caution">
    <text evidence="7">The sequence shown here is derived from an EMBL/GenBank/DDBJ whole genome shotgun (WGS) entry which is preliminary data.</text>
</comment>
<sequence>MVPLHRLSSPRRVHPFHAHLGAVGMANLADGVMQTGIGLLALTLTRSPSAMGALSAAVWLPWLLLGLSAGRGVDRWDRRRIMIVALTMRAILLLAVTGLAMAGHLTILILVFLALSYGITEVFVDLAAQAQVPALTGRSSTELQRANARLLSLEQITNGFIGPPLAGLLVGLGAAWVLGLPAVAVLAAVLVLFLGLRRWRAPATRSAPEDDEKNHLNGGLRILWRHPVLRPLIFFGALWNAGSTAMGAVLLLWMVGPGSAGALTPQTWGLVVIALPAGALLGSWLATYLLRRLLEMTVLLSCWAVGAVALVVPLISPSVAGMVAYGLIAGIAGVIGNVVSGSIRPRMIPDAQLGRVGGAARFVGFGIMPVSALTAGQLAAIVGIPAIMIAAAVTAGLATLLAGATVSQKLINAHELT</sequence>
<dbReference type="Proteomes" id="UP000277871">
    <property type="component" value="Unassembled WGS sequence"/>
</dbReference>
<dbReference type="PANTHER" id="PTHR23513:SF6">
    <property type="entry name" value="MAJOR FACILITATOR SUPERFAMILY ASSOCIATED DOMAIN-CONTAINING PROTEIN"/>
    <property type="match status" value="1"/>
</dbReference>
<evidence type="ECO:0000256" key="5">
    <source>
        <dbReference type="ARBA" id="ARBA00023136"/>
    </source>
</evidence>
<feature type="transmembrane region" description="Helical" evidence="6">
    <location>
        <begin position="232"/>
        <end position="255"/>
    </location>
</feature>
<dbReference type="GO" id="GO:0022857">
    <property type="term" value="F:transmembrane transporter activity"/>
    <property type="evidence" value="ECO:0007669"/>
    <property type="project" value="InterPro"/>
</dbReference>
<dbReference type="EMBL" id="RDEX01000002">
    <property type="protein sequence ID" value="RLY92325.1"/>
    <property type="molecule type" value="Genomic_DNA"/>
</dbReference>
<dbReference type="PANTHER" id="PTHR23513">
    <property type="entry name" value="INTEGRAL MEMBRANE EFFLUX PROTEIN-RELATED"/>
    <property type="match status" value="1"/>
</dbReference>
<dbReference type="GO" id="GO:0005886">
    <property type="term" value="C:plasma membrane"/>
    <property type="evidence" value="ECO:0007669"/>
    <property type="project" value="UniProtKB-SubCell"/>
</dbReference>
<dbReference type="InterPro" id="IPR011701">
    <property type="entry name" value="MFS"/>
</dbReference>
<feature type="transmembrane region" description="Helical" evidence="6">
    <location>
        <begin position="267"/>
        <end position="290"/>
    </location>
</feature>
<organism evidence="7 8">
    <name type="scientific">Kocuria tytonicola</name>
    <dbReference type="NCBI Taxonomy" id="2055946"/>
    <lineage>
        <taxon>Bacteria</taxon>
        <taxon>Bacillati</taxon>
        <taxon>Actinomycetota</taxon>
        <taxon>Actinomycetes</taxon>
        <taxon>Micrococcales</taxon>
        <taxon>Micrococcaceae</taxon>
        <taxon>Kocuria</taxon>
    </lineage>
</organism>
<keyword evidence="4 6" id="KW-1133">Transmembrane helix</keyword>
<evidence type="ECO:0000313" key="7">
    <source>
        <dbReference type="EMBL" id="RLY92325.1"/>
    </source>
</evidence>
<keyword evidence="2" id="KW-1003">Cell membrane</keyword>
<feature type="transmembrane region" description="Helical" evidence="6">
    <location>
        <begin position="50"/>
        <end position="69"/>
    </location>
</feature>
<evidence type="ECO:0000256" key="1">
    <source>
        <dbReference type="ARBA" id="ARBA00004651"/>
    </source>
</evidence>
<dbReference type="SUPFAM" id="SSF103473">
    <property type="entry name" value="MFS general substrate transporter"/>
    <property type="match status" value="1"/>
</dbReference>
<proteinExistence type="predicted"/>
<evidence type="ECO:0000256" key="4">
    <source>
        <dbReference type="ARBA" id="ARBA00022989"/>
    </source>
</evidence>
<evidence type="ECO:0000256" key="2">
    <source>
        <dbReference type="ARBA" id="ARBA00022475"/>
    </source>
</evidence>
<dbReference type="Pfam" id="PF07690">
    <property type="entry name" value="MFS_1"/>
    <property type="match status" value="1"/>
</dbReference>
<feature type="transmembrane region" description="Helical" evidence="6">
    <location>
        <begin position="297"/>
        <end position="316"/>
    </location>
</feature>
<keyword evidence="8" id="KW-1185">Reference proteome</keyword>
<feature type="transmembrane region" description="Helical" evidence="6">
    <location>
        <begin position="378"/>
        <end position="402"/>
    </location>
</feature>
<feature type="transmembrane region" description="Helical" evidence="6">
    <location>
        <begin position="90"/>
        <end position="115"/>
    </location>
</feature>
<dbReference type="Gene3D" id="1.20.1250.20">
    <property type="entry name" value="MFS general substrate transporter like domains"/>
    <property type="match status" value="1"/>
</dbReference>
<dbReference type="CDD" id="cd06173">
    <property type="entry name" value="MFS_MefA_like"/>
    <property type="match status" value="1"/>
</dbReference>
<name>A0A3L9L105_9MICC</name>
<protein>
    <submittedName>
        <fullName evidence="7">MFS transporter</fullName>
    </submittedName>
</protein>
<dbReference type="InterPro" id="IPR036259">
    <property type="entry name" value="MFS_trans_sf"/>
</dbReference>
<feature type="transmembrane region" description="Helical" evidence="6">
    <location>
        <begin position="173"/>
        <end position="196"/>
    </location>
</feature>
<gene>
    <name evidence="7" type="ORF">EAE32_09280</name>
</gene>
<evidence type="ECO:0000256" key="3">
    <source>
        <dbReference type="ARBA" id="ARBA00022692"/>
    </source>
</evidence>